<dbReference type="EMBL" id="JAAWVO010019108">
    <property type="protein sequence ID" value="MBN3315026.1"/>
    <property type="molecule type" value="Genomic_DNA"/>
</dbReference>
<dbReference type="GO" id="GO:0005794">
    <property type="term" value="C:Golgi apparatus"/>
    <property type="evidence" value="ECO:0007669"/>
    <property type="project" value="TreeGrafter"/>
</dbReference>
<dbReference type="InterPro" id="IPR035925">
    <property type="entry name" value="BSD_dom_sf"/>
</dbReference>
<name>A0A8J7T9V0_ATRSP</name>
<keyword evidence="4" id="KW-1185">Reference proteome</keyword>
<comment type="caution">
    <text evidence="3">The sequence shown here is derived from an EMBL/GenBank/DDBJ whole genome shotgun (WGS) entry which is preliminary data.</text>
</comment>
<dbReference type="Proteomes" id="UP000736164">
    <property type="component" value="Unassembled WGS sequence"/>
</dbReference>
<dbReference type="PROSITE" id="PS50858">
    <property type="entry name" value="BSD"/>
    <property type="match status" value="1"/>
</dbReference>
<feature type="non-terminal residue" evidence="3">
    <location>
        <position position="370"/>
    </location>
</feature>
<dbReference type="InterPro" id="IPR005607">
    <property type="entry name" value="BSD_dom"/>
</dbReference>
<dbReference type="GO" id="GO:0045202">
    <property type="term" value="C:synapse"/>
    <property type="evidence" value="ECO:0007669"/>
    <property type="project" value="TreeGrafter"/>
</dbReference>
<accession>A0A8J7T9V0</accession>
<protein>
    <submittedName>
        <fullName evidence="3">SYAP1 protein</fullName>
    </submittedName>
</protein>
<gene>
    <name evidence="3" type="primary">Syap1_0</name>
    <name evidence="3" type="ORF">GTO95_0008126</name>
</gene>
<dbReference type="GO" id="GO:0038203">
    <property type="term" value="P:TORC2 signaling"/>
    <property type="evidence" value="ECO:0007669"/>
    <property type="project" value="TreeGrafter"/>
</dbReference>
<dbReference type="Pfam" id="PF03909">
    <property type="entry name" value="BSD"/>
    <property type="match status" value="1"/>
</dbReference>
<evidence type="ECO:0000259" key="2">
    <source>
        <dbReference type="PROSITE" id="PS50858"/>
    </source>
</evidence>
<proteinExistence type="predicted"/>
<feature type="non-terminal residue" evidence="3">
    <location>
        <position position="1"/>
    </location>
</feature>
<evidence type="ECO:0000313" key="3">
    <source>
        <dbReference type="EMBL" id="MBN3315026.1"/>
    </source>
</evidence>
<feature type="region of interest" description="Disordered" evidence="1">
    <location>
        <begin position="66"/>
        <end position="102"/>
    </location>
</feature>
<dbReference type="PANTHER" id="PTHR16019:SF6">
    <property type="entry name" value="SYNAPSE-ASSOCIATED PROTEIN 1"/>
    <property type="match status" value="1"/>
</dbReference>
<dbReference type="Gene3D" id="1.10.3970.10">
    <property type="entry name" value="BSD domain"/>
    <property type="match status" value="1"/>
</dbReference>
<evidence type="ECO:0000256" key="1">
    <source>
        <dbReference type="SAM" id="MobiDB-lite"/>
    </source>
</evidence>
<dbReference type="InterPro" id="IPR051494">
    <property type="entry name" value="BSD_domain-containing"/>
</dbReference>
<organism evidence="3 4">
    <name type="scientific">Atractosteus spatula</name>
    <name type="common">Alligator gar</name>
    <name type="synonym">Lepisosteus spatula</name>
    <dbReference type="NCBI Taxonomy" id="7917"/>
    <lineage>
        <taxon>Eukaryota</taxon>
        <taxon>Metazoa</taxon>
        <taxon>Chordata</taxon>
        <taxon>Craniata</taxon>
        <taxon>Vertebrata</taxon>
        <taxon>Euteleostomi</taxon>
        <taxon>Actinopterygii</taxon>
        <taxon>Neopterygii</taxon>
        <taxon>Holostei</taxon>
        <taxon>Semionotiformes</taxon>
        <taxon>Lepisosteidae</taxon>
        <taxon>Atractosteus</taxon>
    </lineage>
</organism>
<dbReference type="AlphaFoldDB" id="A0A8J7T9V0"/>
<dbReference type="GO" id="GO:0005634">
    <property type="term" value="C:nucleus"/>
    <property type="evidence" value="ECO:0007669"/>
    <property type="project" value="TreeGrafter"/>
</dbReference>
<sequence>MSFYHNVAVSVTGKLNSDRRQKSHFRLLFDTTSYRIQLERLPTEPEHTLHRTLYTHVRTVKSSWLRASEGDGHSGPGGDTSVRGDVSVDKRSGETPVGEAQKEPRAIGTFLFSAAALASRKVAETAQNLRRSVEGHPIIDRAKAAVPPWSGCSDEETVKQQILALSLDRRNFLRDPPAGVHFPFDSSQAAPVAMATLQEDSMLSSMRFELVPRQVKEEVFWRNYFYRVSLIKQAAHLSSLTQEHRETRRFPGSQASAELPHPVPTAFREAGGAPEQPVSLDSLSASPPNGEFISDTFRATALSQEDVIRAREQLGMGGTVPSHTGTDSGDIPEWEQELQKELQGFDLAEEGVPLDEDWEVEIEEMLQGYE</sequence>
<dbReference type="GO" id="GO:0048172">
    <property type="term" value="P:regulation of short-term neuronal synaptic plasticity"/>
    <property type="evidence" value="ECO:0007669"/>
    <property type="project" value="TreeGrafter"/>
</dbReference>
<dbReference type="SUPFAM" id="SSF140383">
    <property type="entry name" value="BSD domain-like"/>
    <property type="match status" value="1"/>
</dbReference>
<evidence type="ECO:0000313" key="4">
    <source>
        <dbReference type="Proteomes" id="UP000736164"/>
    </source>
</evidence>
<feature type="domain" description="BSD" evidence="2">
    <location>
        <begin position="197"/>
        <end position="232"/>
    </location>
</feature>
<reference evidence="3" key="1">
    <citation type="journal article" date="2021" name="Cell">
        <title>Tracing the genetic footprints of vertebrate landing in non-teleost ray-finned fishes.</title>
        <authorList>
            <person name="Bi X."/>
            <person name="Wang K."/>
            <person name="Yang L."/>
            <person name="Pan H."/>
            <person name="Jiang H."/>
            <person name="Wei Q."/>
            <person name="Fang M."/>
            <person name="Yu H."/>
            <person name="Zhu C."/>
            <person name="Cai Y."/>
            <person name="He Y."/>
            <person name="Gan X."/>
            <person name="Zeng H."/>
            <person name="Yu D."/>
            <person name="Zhu Y."/>
            <person name="Jiang H."/>
            <person name="Qiu Q."/>
            <person name="Yang H."/>
            <person name="Zhang Y.E."/>
            <person name="Wang W."/>
            <person name="Zhu M."/>
            <person name="He S."/>
            <person name="Zhang G."/>
        </authorList>
    </citation>
    <scope>NUCLEOTIDE SEQUENCE</scope>
    <source>
        <strain evidence="3">Allg_001</strain>
    </source>
</reference>
<dbReference type="SMART" id="SM00751">
    <property type="entry name" value="BSD"/>
    <property type="match status" value="1"/>
</dbReference>
<dbReference type="PANTHER" id="PTHR16019">
    <property type="entry name" value="SYNAPSE-ASSOCIATED PROTEIN"/>
    <property type="match status" value="1"/>
</dbReference>